<name>A0A1Y0SYZ6_9CAUD</name>
<dbReference type="Proteomes" id="UP000225448">
    <property type="component" value="Segment"/>
</dbReference>
<proteinExistence type="predicted"/>
<protein>
    <recommendedName>
        <fullName evidence="3">Lipoprotein</fullName>
    </recommendedName>
</protein>
<keyword evidence="2" id="KW-1185">Reference proteome</keyword>
<evidence type="ECO:0000313" key="1">
    <source>
        <dbReference type="EMBL" id="ARV76993.1"/>
    </source>
</evidence>
<reference evidence="1 2" key="1">
    <citation type="submission" date="2017-05" db="EMBL/GenBank/DDBJ databases">
        <authorList>
            <person name="Song R."/>
            <person name="Chenine A.L."/>
            <person name="Ruprecht R.M."/>
        </authorList>
    </citation>
    <scope>NUCLEOTIDE SEQUENCE [LARGE SCALE GENOMIC DNA]</scope>
</reference>
<dbReference type="PROSITE" id="PS51257">
    <property type="entry name" value="PROKAR_LIPOPROTEIN"/>
    <property type="match status" value="1"/>
</dbReference>
<evidence type="ECO:0008006" key="3">
    <source>
        <dbReference type="Google" id="ProtNLM"/>
    </source>
</evidence>
<evidence type="ECO:0000313" key="2">
    <source>
        <dbReference type="Proteomes" id="UP000225448"/>
    </source>
</evidence>
<accession>A0A1Y0SYZ6</accession>
<organism evidence="1 2">
    <name type="scientific">Pseudomonas phage Phabio</name>
    <dbReference type="NCBI Taxonomy" id="2006668"/>
    <lineage>
        <taxon>Viruses</taxon>
        <taxon>Duplodnaviria</taxon>
        <taxon>Heunggongvirae</taxon>
        <taxon>Uroviricota</taxon>
        <taxon>Caudoviricetes</taxon>
        <taxon>Chimalliviridae</taxon>
        <taxon>Phabiovirus</taxon>
        <taxon>Phabiovirus phabio</taxon>
    </lineage>
</organism>
<dbReference type="EMBL" id="MF042360">
    <property type="protein sequence ID" value="ARV76993.1"/>
    <property type="molecule type" value="Genomic_DNA"/>
</dbReference>
<gene>
    <name evidence="1" type="ORF">PHABIO_362</name>
</gene>
<sequence>MRWFTLVIMMLFVGCQPSYAEKEVQLTTKSCQVATQLAKRSLDMFRSGKDQFDVMVMLNNYNTNGSPEAFAGKVFVQLTVVDLQKNVFKAFKDKPIMFEFTEACTKQLGFKIPKGK</sequence>